<keyword evidence="6" id="KW-0539">Nucleus</keyword>
<dbReference type="Ensembl" id="ENSOANT00000056531.1">
    <property type="protein sequence ID" value="ENSOANP00000042328.1"/>
    <property type="gene ID" value="ENSOANG00000042251.1"/>
</dbReference>
<feature type="compositionally biased region" description="Basic and acidic residues" evidence="8">
    <location>
        <begin position="182"/>
        <end position="196"/>
    </location>
</feature>
<dbReference type="Pfam" id="PF02892">
    <property type="entry name" value="zf-BED"/>
    <property type="match status" value="2"/>
</dbReference>
<gene>
    <name evidence="10" type="primary">ZBED10</name>
</gene>
<feature type="compositionally biased region" description="Acidic residues" evidence="8">
    <location>
        <begin position="407"/>
        <end position="417"/>
    </location>
</feature>
<evidence type="ECO:0000259" key="9">
    <source>
        <dbReference type="PROSITE" id="PS50808"/>
    </source>
</evidence>
<dbReference type="SMART" id="SM00614">
    <property type="entry name" value="ZnF_BED"/>
    <property type="match status" value="2"/>
</dbReference>
<evidence type="ECO:0000256" key="6">
    <source>
        <dbReference type="ARBA" id="ARBA00023242"/>
    </source>
</evidence>
<sequence>MLKVKKPKKVRKRRKAAGPAGRTPGVGPDPPDVTAASPSSPFPVSSTTDSPQHSATPSSNPGQRPVTEIKLESGTREGEDEGYESHLGPHPLEERKGKEADTRPQAGGKTPPRPSPGPDRAFPGPLAFGEASSAQERKADVSAWQFFDPDEADASRATCTLCLASVSQRKVKGHLMTTALKRHLEGKHPLEWGEKAGKRKRASGGKRKEEEGEREGVQAPGGAGPPLSPVAGPAPDASAFRRGIGSESDSEDEEKRRIEILIAQLARDESNRKQRKGDHPFRCRGRGRGQGRKPGPQPGHQKPPSLETPVGAGTPSPGSLSSASLPLVPSGIRHRRSISAVWQFFYIDCNNVSRAICTLCQASVSRGKLRAHFGTTGLKRHLECKHPLEWGRNRACPSAGRGKRVGEEEEEEEEEEPVTSSLGEAALGPGRTLASSDRWGEEPEPAGGDVGGRYAPDHPRARAWNHSIAELLCGTTLPDSFVASRPFRRFMARADPCYLVPSPDFFSHEARPRLHGAVRLRVLRDLKRAEGGRIHLAAHVSTRHPAVDFLSLTAHWVTSDPAGGGGRRRQAVLSVRGLPKERPPGGQLEQQELARQTRSWLAPHSLSPGFTVAGGGCPGLERAVREAGHAHVPCFAHCLGLLVGGFLHHHHSVQLAVGTARAALAHLRRFPEAQRLLARLQRESGLLPAGRAWPEETGRWDSTYRLLEWLAERQLPLQECAAQRRLGEAGAKLTPSLWSLVGSLVALLQPFEMAAREVEAAGASLSQVLPQVRYLHIFLRQIRGRFEAAGGGEPGAAGRLAESLALQLATDHRLNELFHHEAYVLATLLDPRFKGKMEAILPLGSDVDHWKQVLVRKVKEIMVASACPPRAPQSPPDFRDFPADVAPGRRGTGRPSQGRKGYRRPEKGGGKGAAAAPLIHKEKTLTEHLEGVGLLASEGKGASLSTESHSACVMVDKYLRDTQTVGARDDPLAYWERRRGLWPALAQLAVLYLSCPPSGASSEHLFGSPDGPAESQSRPLEVEAVEDLLFLKTNLENFPDYSPPPLVFSSDPDPGGVCDREGEKRPA</sequence>
<dbReference type="InParanoid" id="A0A6I8NNT7"/>
<dbReference type="InterPro" id="IPR036236">
    <property type="entry name" value="Znf_C2H2_sf"/>
</dbReference>
<comment type="subcellular location">
    <subcellularLocation>
        <location evidence="1">Nucleus</location>
    </subcellularLocation>
</comment>
<dbReference type="Proteomes" id="UP000002279">
    <property type="component" value="Unplaced"/>
</dbReference>
<protein>
    <recommendedName>
        <fullName evidence="9">BED-type domain-containing protein</fullName>
    </recommendedName>
</protein>
<dbReference type="GO" id="GO:0006357">
    <property type="term" value="P:regulation of transcription by RNA polymerase II"/>
    <property type="evidence" value="ECO:0000318"/>
    <property type="project" value="GO_Central"/>
</dbReference>
<name>A0A6I8NNT7_ORNAN</name>
<feature type="compositionally biased region" description="Polar residues" evidence="8">
    <location>
        <begin position="52"/>
        <end position="62"/>
    </location>
</feature>
<dbReference type="AlphaFoldDB" id="A0A6I8NNT7"/>
<accession>A0A6I8NNT7</accession>
<dbReference type="InterPro" id="IPR012337">
    <property type="entry name" value="RNaseH-like_sf"/>
</dbReference>
<feature type="compositionally biased region" description="Low complexity" evidence="8">
    <location>
        <begin position="37"/>
        <end position="51"/>
    </location>
</feature>
<feature type="compositionally biased region" description="Low complexity" evidence="8">
    <location>
        <begin position="311"/>
        <end position="323"/>
    </location>
</feature>
<feature type="compositionally biased region" description="Basic and acidic residues" evidence="8">
    <location>
        <begin position="1058"/>
        <end position="1067"/>
    </location>
</feature>
<reference evidence="10" key="1">
    <citation type="submission" date="2025-08" db="UniProtKB">
        <authorList>
            <consortium name="Ensembl"/>
        </authorList>
    </citation>
    <scope>IDENTIFICATION</scope>
    <source>
        <strain evidence="10">Glennie</strain>
    </source>
</reference>
<dbReference type="GO" id="GO:0003677">
    <property type="term" value="F:DNA binding"/>
    <property type="evidence" value="ECO:0007669"/>
    <property type="project" value="UniProtKB-KW"/>
</dbReference>
<dbReference type="InterPro" id="IPR008906">
    <property type="entry name" value="HATC_C_dom"/>
</dbReference>
<feature type="region of interest" description="Disordered" evidence="8">
    <location>
        <begin position="1"/>
        <end position="138"/>
    </location>
</feature>
<dbReference type="OMA" id="MAQVDPC"/>
<feature type="region of interest" description="Disordered" evidence="8">
    <location>
        <begin position="395"/>
        <end position="455"/>
    </location>
</feature>
<feature type="compositionally biased region" description="Basic and acidic residues" evidence="8">
    <location>
        <begin position="206"/>
        <end position="216"/>
    </location>
</feature>
<feature type="region of interest" description="Disordered" evidence="8">
    <location>
        <begin position="1040"/>
        <end position="1067"/>
    </location>
</feature>
<dbReference type="SUPFAM" id="SSF57667">
    <property type="entry name" value="beta-beta-alpha zinc fingers"/>
    <property type="match status" value="2"/>
</dbReference>
<organism evidence="10 11">
    <name type="scientific">Ornithorhynchus anatinus</name>
    <name type="common">Duckbill platypus</name>
    <dbReference type="NCBI Taxonomy" id="9258"/>
    <lineage>
        <taxon>Eukaryota</taxon>
        <taxon>Metazoa</taxon>
        <taxon>Chordata</taxon>
        <taxon>Craniata</taxon>
        <taxon>Vertebrata</taxon>
        <taxon>Euteleostomi</taxon>
        <taxon>Mammalia</taxon>
        <taxon>Monotremata</taxon>
        <taxon>Ornithorhynchidae</taxon>
        <taxon>Ornithorhynchus</taxon>
    </lineage>
</organism>
<keyword evidence="4" id="KW-0862">Zinc</keyword>
<dbReference type="PANTHER" id="PTHR47241">
    <property type="entry name" value="FINGER PROTEIN, PUTATIVE-RELATED"/>
    <property type="match status" value="1"/>
</dbReference>
<dbReference type="SUPFAM" id="SSF53098">
    <property type="entry name" value="Ribonuclease H-like"/>
    <property type="match status" value="1"/>
</dbReference>
<keyword evidence="3 7" id="KW-0863">Zinc-finger</keyword>
<dbReference type="InterPro" id="IPR003656">
    <property type="entry name" value="Znf_BED"/>
</dbReference>
<dbReference type="PROSITE" id="PS50808">
    <property type="entry name" value="ZF_BED"/>
    <property type="match status" value="1"/>
</dbReference>
<evidence type="ECO:0000313" key="11">
    <source>
        <dbReference type="Proteomes" id="UP000002279"/>
    </source>
</evidence>
<evidence type="ECO:0000256" key="1">
    <source>
        <dbReference type="ARBA" id="ARBA00004123"/>
    </source>
</evidence>
<dbReference type="FunCoup" id="A0A6I8NNT7">
    <property type="interactions" value="583"/>
</dbReference>
<reference evidence="10" key="2">
    <citation type="submission" date="2025-09" db="UniProtKB">
        <authorList>
            <consortium name="Ensembl"/>
        </authorList>
    </citation>
    <scope>IDENTIFICATION</scope>
    <source>
        <strain evidence="10">Glennie</strain>
    </source>
</reference>
<dbReference type="GO" id="GO:0046983">
    <property type="term" value="F:protein dimerization activity"/>
    <property type="evidence" value="ECO:0007669"/>
    <property type="project" value="InterPro"/>
</dbReference>
<feature type="region of interest" description="Disordered" evidence="8">
    <location>
        <begin position="182"/>
        <end position="255"/>
    </location>
</feature>
<dbReference type="PANTHER" id="PTHR47241:SF1">
    <property type="entry name" value="BED-TYPE DOMAIN-CONTAINING PROTEIN"/>
    <property type="match status" value="1"/>
</dbReference>
<evidence type="ECO:0000256" key="8">
    <source>
        <dbReference type="SAM" id="MobiDB-lite"/>
    </source>
</evidence>
<dbReference type="GO" id="GO:0008270">
    <property type="term" value="F:zinc ion binding"/>
    <property type="evidence" value="ECO:0007669"/>
    <property type="project" value="UniProtKB-KW"/>
</dbReference>
<feature type="compositionally biased region" description="Basic residues" evidence="8">
    <location>
        <begin position="1"/>
        <end position="16"/>
    </location>
</feature>
<evidence type="ECO:0000256" key="3">
    <source>
        <dbReference type="ARBA" id="ARBA00022771"/>
    </source>
</evidence>
<dbReference type="OrthoDB" id="1607513at2759"/>
<keyword evidence="2" id="KW-0479">Metal-binding</keyword>
<feature type="domain" description="BED-type" evidence="9">
    <location>
        <begin position="336"/>
        <end position="393"/>
    </location>
</feature>
<proteinExistence type="predicted"/>
<dbReference type="InterPro" id="IPR052865">
    <property type="entry name" value="Zinc_finger_BED"/>
</dbReference>
<feature type="region of interest" description="Disordered" evidence="8">
    <location>
        <begin position="267"/>
        <end position="323"/>
    </location>
</feature>
<evidence type="ECO:0000256" key="2">
    <source>
        <dbReference type="ARBA" id="ARBA00022723"/>
    </source>
</evidence>
<keyword evidence="11" id="KW-1185">Reference proteome</keyword>
<evidence type="ECO:0000256" key="7">
    <source>
        <dbReference type="PROSITE-ProRule" id="PRU00027"/>
    </source>
</evidence>
<dbReference type="Pfam" id="PF05699">
    <property type="entry name" value="Dimer_Tnp_hAT"/>
    <property type="match status" value="1"/>
</dbReference>
<dbReference type="Bgee" id="ENSOANG00000042251">
    <property type="expression patterns" value="Expressed in endometrium and 7 other cell types or tissues"/>
</dbReference>
<feature type="compositionally biased region" description="Basic and acidic residues" evidence="8">
    <location>
        <begin position="91"/>
        <end position="102"/>
    </location>
</feature>
<evidence type="ECO:0000256" key="4">
    <source>
        <dbReference type="ARBA" id="ARBA00022833"/>
    </source>
</evidence>
<evidence type="ECO:0000256" key="5">
    <source>
        <dbReference type="ARBA" id="ARBA00023125"/>
    </source>
</evidence>
<feature type="region of interest" description="Disordered" evidence="8">
    <location>
        <begin position="867"/>
        <end position="914"/>
    </location>
</feature>
<evidence type="ECO:0000313" key="10">
    <source>
        <dbReference type="Ensembl" id="ENSOANP00000042328.1"/>
    </source>
</evidence>
<feature type="compositionally biased region" description="Basic and acidic residues" evidence="8">
    <location>
        <begin position="267"/>
        <end position="281"/>
    </location>
</feature>
<feature type="compositionally biased region" description="Basic and acidic residues" evidence="8">
    <location>
        <begin position="67"/>
        <end position="77"/>
    </location>
</feature>
<feature type="compositionally biased region" description="Basic residues" evidence="8">
    <location>
        <begin position="282"/>
        <end position="291"/>
    </location>
</feature>
<keyword evidence="5" id="KW-0238">DNA-binding</keyword>
<dbReference type="GO" id="GO:0005634">
    <property type="term" value="C:nucleus"/>
    <property type="evidence" value="ECO:0000318"/>
    <property type="project" value="GO_Central"/>
</dbReference>
<dbReference type="GeneTree" id="ENSGT00510000050353"/>